<dbReference type="Proteomes" id="UP000002058">
    <property type="component" value="Unassembled WGS sequence"/>
</dbReference>
<evidence type="ECO:0000256" key="2">
    <source>
        <dbReference type="ARBA" id="ARBA00022723"/>
    </source>
</evidence>
<dbReference type="PANTHER" id="PTHR12001">
    <property type="entry name" value="GERANYLGERANYL PYROPHOSPHATE SYNTHASE"/>
    <property type="match status" value="1"/>
</dbReference>
<name>C4JFI5_UNCRE</name>
<dbReference type="InterPro" id="IPR000092">
    <property type="entry name" value="Polyprenyl_synt"/>
</dbReference>
<dbReference type="Pfam" id="PF00348">
    <property type="entry name" value="polyprenyl_synt"/>
    <property type="match status" value="1"/>
</dbReference>
<dbReference type="PANTHER" id="PTHR12001:SF44">
    <property type="entry name" value="GERANYLGERANYL PYROPHOSPHATE SYNTHASE"/>
    <property type="match status" value="1"/>
</dbReference>
<proteinExistence type="inferred from homology"/>
<dbReference type="GO" id="GO:0004659">
    <property type="term" value="F:prenyltransferase activity"/>
    <property type="evidence" value="ECO:0007669"/>
    <property type="project" value="InterPro"/>
</dbReference>
<dbReference type="OMA" id="IMAPFRY"/>
<dbReference type="FunCoup" id="C4JFI5">
    <property type="interactions" value="396"/>
</dbReference>
<dbReference type="InParanoid" id="C4JFI5"/>
<dbReference type="eggNOG" id="KOG0777">
    <property type="taxonomic scope" value="Eukaryota"/>
</dbReference>
<evidence type="ECO:0000313" key="5">
    <source>
        <dbReference type="EMBL" id="EEP76150.1"/>
    </source>
</evidence>
<evidence type="ECO:0008006" key="7">
    <source>
        <dbReference type="Google" id="ProtNLM"/>
    </source>
</evidence>
<dbReference type="GO" id="GO:0008299">
    <property type="term" value="P:isoprenoid biosynthetic process"/>
    <property type="evidence" value="ECO:0007669"/>
    <property type="project" value="InterPro"/>
</dbReference>
<evidence type="ECO:0000256" key="4">
    <source>
        <dbReference type="RuleBase" id="RU004466"/>
    </source>
</evidence>
<dbReference type="GO" id="GO:0046165">
    <property type="term" value="P:alcohol biosynthetic process"/>
    <property type="evidence" value="ECO:0007669"/>
    <property type="project" value="UniProtKB-ARBA"/>
</dbReference>
<dbReference type="PROSITE" id="PS00444">
    <property type="entry name" value="POLYPRENYL_SYNTHASE_2"/>
    <property type="match status" value="1"/>
</dbReference>
<dbReference type="GO" id="GO:0043386">
    <property type="term" value="P:mycotoxin biosynthetic process"/>
    <property type="evidence" value="ECO:0007669"/>
    <property type="project" value="UniProtKB-ARBA"/>
</dbReference>
<dbReference type="GeneID" id="8441820"/>
<evidence type="ECO:0000256" key="1">
    <source>
        <dbReference type="ARBA" id="ARBA00022679"/>
    </source>
</evidence>
<dbReference type="InterPro" id="IPR008949">
    <property type="entry name" value="Isoprenoid_synthase_dom_sf"/>
</dbReference>
<accession>C4JFI5</accession>
<gene>
    <name evidence="5" type="ORF">UREG_00999</name>
</gene>
<dbReference type="HOGENOM" id="CLU_014015_6_0_1"/>
<reference evidence="6" key="1">
    <citation type="journal article" date="2009" name="Genome Res.">
        <title>Comparative genomic analyses of the human fungal pathogens Coccidioides and their relatives.</title>
        <authorList>
            <person name="Sharpton T.J."/>
            <person name="Stajich J.E."/>
            <person name="Rounsley S.D."/>
            <person name="Gardner M.J."/>
            <person name="Wortman J.R."/>
            <person name="Jordar V.S."/>
            <person name="Maiti R."/>
            <person name="Kodira C.D."/>
            <person name="Neafsey D.E."/>
            <person name="Zeng Q."/>
            <person name="Hung C.-Y."/>
            <person name="McMahan C."/>
            <person name="Muszewska A."/>
            <person name="Grynberg M."/>
            <person name="Mandel M.A."/>
            <person name="Kellner E.M."/>
            <person name="Barker B.M."/>
            <person name="Galgiani J.N."/>
            <person name="Orbach M.J."/>
            <person name="Kirkland T.N."/>
            <person name="Cole G.T."/>
            <person name="Henn M.R."/>
            <person name="Birren B.W."/>
            <person name="Taylor J.W."/>
        </authorList>
    </citation>
    <scope>NUCLEOTIDE SEQUENCE [LARGE SCALE GENOMIC DNA]</scope>
    <source>
        <strain evidence="6">UAMH 1704</strain>
    </source>
</reference>
<evidence type="ECO:0000256" key="3">
    <source>
        <dbReference type="ARBA" id="ARBA00022842"/>
    </source>
</evidence>
<organism evidence="5 6">
    <name type="scientific">Uncinocarpus reesii (strain UAMH 1704)</name>
    <dbReference type="NCBI Taxonomy" id="336963"/>
    <lineage>
        <taxon>Eukaryota</taxon>
        <taxon>Fungi</taxon>
        <taxon>Dikarya</taxon>
        <taxon>Ascomycota</taxon>
        <taxon>Pezizomycotina</taxon>
        <taxon>Eurotiomycetes</taxon>
        <taxon>Eurotiomycetidae</taxon>
        <taxon>Onygenales</taxon>
        <taxon>Onygenaceae</taxon>
        <taxon>Uncinocarpus</taxon>
    </lineage>
</organism>
<sequence>MSQPGKNSIPKFIDALRTWLPAPATSVAVIQSIGQDMVDISLMLDDVQDDSELRRGSPAAHVVYGRSQTINSAIYSLMKVADRLGQLQDEKCRDIFYEESRNLCVGQGLDLHWRQHVQCPSIQEYITMVDNKTGSFFRLVTRLVVAETAEPPNSVNLFQFITLLGRYYQIRDDYQNLASEEYTTKKGFCDDLSEGKFSLPMIHFLQNAPSKTVDQARGLIFHGIDSDSKRPLDLDSKRWILSEMKKAGSLEYSYNVLKDMHEAMSTMFSDLEAELGESSKLKTFLLRLQL</sequence>
<dbReference type="RefSeq" id="XP_002541483.1">
    <property type="nucleotide sequence ID" value="XM_002541437.1"/>
</dbReference>
<dbReference type="STRING" id="336963.C4JFI5"/>
<comment type="similarity">
    <text evidence="4">Belongs to the FPP/GGPP synthase family.</text>
</comment>
<dbReference type="GO" id="GO:0046872">
    <property type="term" value="F:metal ion binding"/>
    <property type="evidence" value="ECO:0007669"/>
    <property type="project" value="UniProtKB-KW"/>
</dbReference>
<keyword evidence="1 4" id="KW-0808">Transferase</keyword>
<dbReference type="AlphaFoldDB" id="C4JFI5"/>
<protein>
    <recommendedName>
        <fullName evidence="7">Geranylgeranyl pyrophosphate synthetase</fullName>
    </recommendedName>
</protein>
<dbReference type="Gene3D" id="1.10.600.10">
    <property type="entry name" value="Farnesyl Diphosphate Synthase"/>
    <property type="match status" value="1"/>
</dbReference>
<evidence type="ECO:0000313" key="6">
    <source>
        <dbReference type="Proteomes" id="UP000002058"/>
    </source>
</evidence>
<dbReference type="VEuPathDB" id="FungiDB:UREG_00999"/>
<dbReference type="SUPFAM" id="SSF48576">
    <property type="entry name" value="Terpenoid synthases"/>
    <property type="match status" value="1"/>
</dbReference>
<dbReference type="InterPro" id="IPR033749">
    <property type="entry name" value="Polyprenyl_synt_CS"/>
</dbReference>
<dbReference type="OrthoDB" id="6921389at2759"/>
<keyword evidence="2" id="KW-0479">Metal-binding</keyword>
<dbReference type="EMBL" id="CH476615">
    <property type="protein sequence ID" value="EEP76150.1"/>
    <property type="molecule type" value="Genomic_DNA"/>
</dbReference>
<dbReference type="PROSITE" id="PS00723">
    <property type="entry name" value="POLYPRENYL_SYNTHASE_1"/>
    <property type="match status" value="1"/>
</dbReference>
<keyword evidence="3" id="KW-0460">Magnesium</keyword>
<keyword evidence="6" id="KW-1185">Reference proteome</keyword>
<dbReference type="KEGG" id="ure:UREG_00999"/>
<dbReference type="SFLD" id="SFLDS00005">
    <property type="entry name" value="Isoprenoid_Synthase_Type_I"/>
    <property type="match status" value="1"/>
</dbReference>